<dbReference type="SUPFAM" id="SSF47928">
    <property type="entry name" value="N-terminal domain of the delta subunit of the F1F0-ATP synthase"/>
    <property type="match status" value="1"/>
</dbReference>
<evidence type="ECO:0000256" key="2">
    <source>
        <dbReference type="ARBA" id="ARBA00022448"/>
    </source>
</evidence>
<evidence type="ECO:0000256" key="7">
    <source>
        <dbReference type="HAMAP-Rule" id="MF_01416"/>
    </source>
</evidence>
<keyword evidence="3 7" id="KW-0375">Hydrogen ion transport</keyword>
<keyword evidence="4 7" id="KW-0406">Ion transport</keyword>
<keyword evidence="2 7" id="KW-0813">Transport</keyword>
<evidence type="ECO:0000313" key="8">
    <source>
        <dbReference type="EMBL" id="PZP57228.1"/>
    </source>
</evidence>
<evidence type="ECO:0000313" key="9">
    <source>
        <dbReference type="Proteomes" id="UP000249739"/>
    </source>
</evidence>
<dbReference type="GO" id="GO:0046933">
    <property type="term" value="F:proton-transporting ATP synthase activity, rotational mechanism"/>
    <property type="evidence" value="ECO:0007669"/>
    <property type="project" value="UniProtKB-UniRule"/>
</dbReference>
<dbReference type="NCBIfam" id="NF004406">
    <property type="entry name" value="PRK05758.3-2"/>
    <property type="match status" value="1"/>
</dbReference>
<dbReference type="Gene3D" id="1.10.520.20">
    <property type="entry name" value="N-terminal domain of the delta subunit of the F1F0-ATP synthase"/>
    <property type="match status" value="1"/>
</dbReference>
<accession>A0A2W5FQE8</accession>
<dbReference type="AlphaFoldDB" id="A0A2W5FQE8"/>
<dbReference type="HAMAP" id="MF_01416">
    <property type="entry name" value="ATP_synth_delta_bact"/>
    <property type="match status" value="1"/>
</dbReference>
<keyword evidence="5 7" id="KW-0472">Membrane</keyword>
<dbReference type="GO" id="GO:0045259">
    <property type="term" value="C:proton-transporting ATP synthase complex"/>
    <property type="evidence" value="ECO:0007669"/>
    <property type="project" value="UniProtKB-KW"/>
</dbReference>
<dbReference type="InterPro" id="IPR000711">
    <property type="entry name" value="ATPase_OSCP/dsu"/>
</dbReference>
<sequence length="214" mass="22890">MLNPAASIKGLIFERKDNDVAQSSSAAHQIASRYAAAFIDTAQAANSLDSIEKDMTDLAAMLDASSDLQKLVSSPAYSIEQQIQALGALATSSSFNALTQNFLQVLAHNRRLSVLKNILAAFAAEMSSRRGEVKAKVATAVPLTEDQQKELKAELKKSMGRDVVLELKVDKSLLGGMVVTIGSKQVDDSVKTKLSALKKALTSNQNVQNLKEVG</sequence>
<gene>
    <name evidence="7" type="primary">atpH</name>
    <name evidence="8" type="ORF">DI586_01150</name>
</gene>
<evidence type="ECO:0000256" key="5">
    <source>
        <dbReference type="ARBA" id="ARBA00023136"/>
    </source>
</evidence>
<dbReference type="InterPro" id="IPR026015">
    <property type="entry name" value="ATP_synth_OSCP/delta_N_sf"/>
</dbReference>
<proteinExistence type="inferred from homology"/>
<reference evidence="8 9" key="1">
    <citation type="submission" date="2017-08" db="EMBL/GenBank/DDBJ databases">
        <title>Infants hospitalized years apart are colonized by the same room-sourced microbial strains.</title>
        <authorList>
            <person name="Brooks B."/>
            <person name="Olm M.R."/>
            <person name="Firek B.A."/>
            <person name="Baker R."/>
            <person name="Thomas B.C."/>
            <person name="Morowitz M.J."/>
            <person name="Banfield J.F."/>
        </authorList>
    </citation>
    <scope>NUCLEOTIDE SEQUENCE [LARGE SCALE GENOMIC DNA]</scope>
    <source>
        <strain evidence="8">S2_006_000_R2_64</strain>
    </source>
</reference>
<dbReference type="Proteomes" id="UP000249739">
    <property type="component" value="Unassembled WGS sequence"/>
</dbReference>
<protein>
    <recommendedName>
        <fullName evidence="7">ATP synthase subunit delta</fullName>
    </recommendedName>
    <alternativeName>
        <fullName evidence="7">ATP synthase F(1) sector subunit delta</fullName>
    </alternativeName>
    <alternativeName>
        <fullName evidence="7">F-type ATPase subunit delta</fullName>
        <shortName evidence="7">F-ATPase subunit delta</shortName>
    </alternativeName>
</protein>
<evidence type="ECO:0000256" key="3">
    <source>
        <dbReference type="ARBA" id="ARBA00022781"/>
    </source>
</evidence>
<evidence type="ECO:0000256" key="4">
    <source>
        <dbReference type="ARBA" id="ARBA00023065"/>
    </source>
</evidence>
<dbReference type="NCBIfam" id="TIGR01145">
    <property type="entry name" value="ATP_synt_delta"/>
    <property type="match status" value="1"/>
</dbReference>
<comment type="function">
    <text evidence="7">F(1)F(0) ATP synthase produces ATP from ADP in the presence of a proton or sodium gradient. F-type ATPases consist of two structural domains, F(1) containing the extramembraneous catalytic core and F(0) containing the membrane proton channel, linked together by a central stalk and a peripheral stalk. During catalysis, ATP synthesis in the catalytic domain of F(1) is coupled via a rotary mechanism of the central stalk subunits to proton translocation.</text>
</comment>
<keyword evidence="6 7" id="KW-0066">ATP synthesis</keyword>
<dbReference type="PANTHER" id="PTHR11910">
    <property type="entry name" value="ATP SYNTHASE DELTA CHAIN"/>
    <property type="match status" value="1"/>
</dbReference>
<keyword evidence="7" id="KW-1003">Cell membrane</keyword>
<organism evidence="8 9">
    <name type="scientific">Micavibrio aeruginosavorus</name>
    <dbReference type="NCBI Taxonomy" id="349221"/>
    <lineage>
        <taxon>Bacteria</taxon>
        <taxon>Pseudomonadati</taxon>
        <taxon>Bdellovibrionota</taxon>
        <taxon>Bdellovibrionia</taxon>
        <taxon>Bdellovibrionales</taxon>
        <taxon>Pseudobdellovibrionaceae</taxon>
        <taxon>Micavibrio</taxon>
    </lineage>
</organism>
<name>A0A2W5FQE8_9BACT</name>
<dbReference type="NCBIfam" id="NF004402">
    <property type="entry name" value="PRK05758.2-2"/>
    <property type="match status" value="1"/>
</dbReference>
<keyword evidence="7" id="KW-0139">CF(1)</keyword>
<evidence type="ECO:0000256" key="1">
    <source>
        <dbReference type="ARBA" id="ARBA00004370"/>
    </source>
</evidence>
<dbReference type="GO" id="GO:0005886">
    <property type="term" value="C:plasma membrane"/>
    <property type="evidence" value="ECO:0007669"/>
    <property type="project" value="UniProtKB-SubCell"/>
</dbReference>
<comment type="subcellular location">
    <subcellularLocation>
        <location evidence="7">Cell membrane</location>
        <topology evidence="7">Peripheral membrane protein</topology>
    </subcellularLocation>
    <subcellularLocation>
        <location evidence="1">Membrane</location>
    </subcellularLocation>
</comment>
<dbReference type="PRINTS" id="PR00125">
    <property type="entry name" value="ATPASEDELTA"/>
</dbReference>
<evidence type="ECO:0000256" key="6">
    <source>
        <dbReference type="ARBA" id="ARBA00023310"/>
    </source>
</evidence>
<comment type="similarity">
    <text evidence="7">Belongs to the ATPase delta chain family.</text>
</comment>
<comment type="function">
    <text evidence="7">This protein is part of the stalk that links CF(0) to CF(1). It either transmits conformational changes from CF(0) to CF(1) or is implicated in proton conduction.</text>
</comment>
<dbReference type="EMBL" id="QFOT01000005">
    <property type="protein sequence ID" value="PZP57228.1"/>
    <property type="molecule type" value="Genomic_DNA"/>
</dbReference>
<dbReference type="Pfam" id="PF00213">
    <property type="entry name" value="OSCP"/>
    <property type="match status" value="1"/>
</dbReference>
<comment type="caution">
    <text evidence="8">The sequence shown here is derived from an EMBL/GenBank/DDBJ whole genome shotgun (WGS) entry which is preliminary data.</text>
</comment>